<dbReference type="AlphaFoldDB" id="A0A0V0R8G6"/>
<dbReference type="Proteomes" id="UP000054937">
    <property type="component" value="Unassembled WGS sequence"/>
</dbReference>
<sequence>MPPKKISADPEEIKKLYDPNTFYEHGSNPVLKRFMELMVENNNEGRMIDYRTYVTDKYTKMFYARNFEDFLQRDCKAFTFTRAFALWIGATWAFGVAGCYSRALIPVGNHGITRVAQTQFYHLYGPIGVSGVVGFWGTAAYLWYKTTVFTAKKFYHHVLLGERQWIYEMERQNPGYGEYFFNDTPWSQEESFSDLARGEMAKKPMEKGLWQQ</sequence>
<feature type="transmembrane region" description="Helical" evidence="1">
    <location>
        <begin position="83"/>
        <end position="103"/>
    </location>
</feature>
<name>A0A0V0R8G6_PSEPJ</name>
<dbReference type="EMBL" id="LDAU01000026">
    <property type="protein sequence ID" value="KRX10504.1"/>
    <property type="molecule type" value="Genomic_DNA"/>
</dbReference>
<dbReference type="InParanoid" id="A0A0V0R8G6"/>
<accession>A0A0V0R8G6</accession>
<keyword evidence="1" id="KW-0472">Membrane</keyword>
<proteinExistence type="predicted"/>
<evidence type="ECO:0000256" key="1">
    <source>
        <dbReference type="SAM" id="Phobius"/>
    </source>
</evidence>
<keyword evidence="1" id="KW-0812">Transmembrane</keyword>
<dbReference type="OMA" id="MELMVEN"/>
<organism evidence="2 3">
    <name type="scientific">Pseudocohnilembus persalinus</name>
    <name type="common">Ciliate</name>
    <dbReference type="NCBI Taxonomy" id="266149"/>
    <lineage>
        <taxon>Eukaryota</taxon>
        <taxon>Sar</taxon>
        <taxon>Alveolata</taxon>
        <taxon>Ciliophora</taxon>
        <taxon>Intramacronucleata</taxon>
        <taxon>Oligohymenophorea</taxon>
        <taxon>Scuticociliatia</taxon>
        <taxon>Philasterida</taxon>
        <taxon>Pseudocohnilembidae</taxon>
        <taxon>Pseudocohnilembus</taxon>
    </lineage>
</organism>
<comment type="caution">
    <text evidence="2">The sequence shown here is derived from an EMBL/GenBank/DDBJ whole genome shotgun (WGS) entry which is preliminary data.</text>
</comment>
<feature type="transmembrane region" description="Helical" evidence="1">
    <location>
        <begin position="123"/>
        <end position="144"/>
    </location>
</feature>
<evidence type="ECO:0000313" key="2">
    <source>
        <dbReference type="EMBL" id="KRX10504.1"/>
    </source>
</evidence>
<evidence type="ECO:0000313" key="3">
    <source>
        <dbReference type="Proteomes" id="UP000054937"/>
    </source>
</evidence>
<protein>
    <submittedName>
        <fullName evidence="2">Uncharacterized protein</fullName>
    </submittedName>
</protein>
<keyword evidence="1" id="KW-1133">Transmembrane helix</keyword>
<gene>
    <name evidence="2" type="ORF">PPERSA_01516</name>
</gene>
<reference evidence="2 3" key="1">
    <citation type="journal article" date="2015" name="Sci. Rep.">
        <title>Genome of the facultative scuticociliatosis pathogen Pseudocohnilembus persalinus provides insight into its virulence through horizontal gene transfer.</title>
        <authorList>
            <person name="Xiong J."/>
            <person name="Wang G."/>
            <person name="Cheng J."/>
            <person name="Tian M."/>
            <person name="Pan X."/>
            <person name="Warren A."/>
            <person name="Jiang C."/>
            <person name="Yuan D."/>
            <person name="Miao W."/>
        </authorList>
    </citation>
    <scope>NUCLEOTIDE SEQUENCE [LARGE SCALE GENOMIC DNA]</scope>
    <source>
        <strain evidence="2">36N120E</strain>
    </source>
</reference>
<dbReference type="OrthoDB" id="307806at2759"/>
<keyword evidence="3" id="KW-1185">Reference proteome</keyword>